<organism evidence="1 2">
    <name type="scientific">Dokdonia pacifica</name>
    <dbReference type="NCBI Taxonomy" id="1627892"/>
    <lineage>
        <taxon>Bacteria</taxon>
        <taxon>Pseudomonadati</taxon>
        <taxon>Bacteroidota</taxon>
        <taxon>Flavobacteriia</taxon>
        <taxon>Flavobacteriales</taxon>
        <taxon>Flavobacteriaceae</taxon>
        <taxon>Dokdonia</taxon>
    </lineage>
</organism>
<evidence type="ECO:0000313" key="2">
    <source>
        <dbReference type="Proteomes" id="UP000198379"/>
    </source>
</evidence>
<dbReference type="RefSeq" id="WP_179218062.1">
    <property type="nucleotide sequence ID" value="NZ_BMEP01000002.1"/>
</dbReference>
<dbReference type="AlphaFoldDB" id="A0A238VTT1"/>
<dbReference type="EMBL" id="FZNY01000001">
    <property type="protein sequence ID" value="SNR37601.1"/>
    <property type="molecule type" value="Genomic_DNA"/>
</dbReference>
<accession>A0A238VTT1</accession>
<reference evidence="1 2" key="1">
    <citation type="submission" date="2017-06" db="EMBL/GenBank/DDBJ databases">
        <authorList>
            <person name="Kim H.J."/>
            <person name="Triplett B.A."/>
        </authorList>
    </citation>
    <scope>NUCLEOTIDE SEQUENCE [LARGE SCALE GENOMIC DNA]</scope>
    <source>
        <strain evidence="1 2">DSM 25597</strain>
    </source>
</reference>
<sequence length="46" mass="5020">MLNKTQTPQFGLARNSLGNISEPRCLVQIDTDTSQITPSIGIVVDF</sequence>
<evidence type="ECO:0000313" key="1">
    <source>
        <dbReference type="EMBL" id="SNR37601.1"/>
    </source>
</evidence>
<dbReference type="Proteomes" id="UP000198379">
    <property type="component" value="Unassembled WGS sequence"/>
</dbReference>
<proteinExistence type="predicted"/>
<name>A0A238VTT1_9FLAO</name>
<gene>
    <name evidence="1" type="ORF">SAMN06265376_101341</name>
</gene>
<protein>
    <submittedName>
        <fullName evidence="1">Uncharacterized protein</fullName>
    </submittedName>
</protein>
<keyword evidence="2" id="KW-1185">Reference proteome</keyword>